<proteinExistence type="predicted"/>
<keyword evidence="2" id="KW-1185">Reference proteome</keyword>
<dbReference type="Proteomes" id="UP001499951">
    <property type="component" value="Unassembled WGS sequence"/>
</dbReference>
<accession>A0ABP3QE06</accession>
<organism evidence="1 2">
    <name type="scientific">Rhizomicrobium electricum</name>
    <dbReference type="NCBI Taxonomy" id="480070"/>
    <lineage>
        <taxon>Bacteria</taxon>
        <taxon>Pseudomonadati</taxon>
        <taxon>Pseudomonadota</taxon>
        <taxon>Alphaproteobacteria</taxon>
        <taxon>Micropepsales</taxon>
        <taxon>Micropepsaceae</taxon>
        <taxon>Rhizomicrobium</taxon>
    </lineage>
</organism>
<gene>
    <name evidence="1" type="ORF">GCM10008942_39530</name>
</gene>
<protein>
    <submittedName>
        <fullName evidence="1">Uncharacterized protein</fullName>
    </submittedName>
</protein>
<sequence length="176" mass="19502">MLETTWVDTLGLGQGSRWTGKSWGDAILITREGNSALVGLLGFVPGYKPGFTLPYDWLDFLKPADRSTDERRFQSVLQLKGEHSLPSFQWPLMAYISDIENLASANLISEETPDDRFSILDCSLAVTSNPISRGIEGIMPCLKQVGTYNPPFVPIREIPAYQLFRAENFSANGDGV</sequence>
<name>A0ABP3QE06_9PROT</name>
<evidence type="ECO:0000313" key="2">
    <source>
        <dbReference type="Proteomes" id="UP001499951"/>
    </source>
</evidence>
<evidence type="ECO:0000313" key="1">
    <source>
        <dbReference type="EMBL" id="GAA0586610.1"/>
    </source>
</evidence>
<reference evidence="2" key="1">
    <citation type="journal article" date="2019" name="Int. J. Syst. Evol. Microbiol.">
        <title>The Global Catalogue of Microorganisms (GCM) 10K type strain sequencing project: providing services to taxonomists for standard genome sequencing and annotation.</title>
        <authorList>
            <consortium name="The Broad Institute Genomics Platform"/>
            <consortium name="The Broad Institute Genome Sequencing Center for Infectious Disease"/>
            <person name="Wu L."/>
            <person name="Ma J."/>
        </authorList>
    </citation>
    <scope>NUCLEOTIDE SEQUENCE [LARGE SCALE GENOMIC DNA]</scope>
    <source>
        <strain evidence="2">JCM 15089</strain>
    </source>
</reference>
<comment type="caution">
    <text evidence="1">The sequence shown here is derived from an EMBL/GenBank/DDBJ whole genome shotgun (WGS) entry which is preliminary data.</text>
</comment>
<dbReference type="EMBL" id="BAAADD010000012">
    <property type="protein sequence ID" value="GAA0586610.1"/>
    <property type="molecule type" value="Genomic_DNA"/>
</dbReference>